<geneLocation type="plasmid" evidence="7 8">
    <name>unnamed1</name>
</geneLocation>
<organism evidence="7 8">
    <name type="scientific">Alloyangia pacifica</name>
    <dbReference type="NCBI Taxonomy" id="311180"/>
    <lineage>
        <taxon>Bacteria</taxon>
        <taxon>Pseudomonadati</taxon>
        <taxon>Pseudomonadota</taxon>
        <taxon>Alphaproteobacteria</taxon>
        <taxon>Rhodobacterales</taxon>
        <taxon>Roseobacteraceae</taxon>
        <taxon>Alloyangia</taxon>
    </lineage>
</organism>
<comment type="similarity">
    <text evidence="1">Belongs to the membrane fusion protein (MFP) (TC 8.A.1) family.</text>
</comment>
<proteinExistence type="inferred from homology"/>
<feature type="region of interest" description="Disordered" evidence="3">
    <location>
        <begin position="365"/>
        <end position="392"/>
    </location>
</feature>
<dbReference type="PANTHER" id="PTHR30469">
    <property type="entry name" value="MULTIDRUG RESISTANCE PROTEIN MDTA"/>
    <property type="match status" value="1"/>
</dbReference>
<keyword evidence="7" id="KW-0614">Plasmid</keyword>
<evidence type="ECO:0000256" key="4">
    <source>
        <dbReference type="SAM" id="Phobius"/>
    </source>
</evidence>
<evidence type="ECO:0000259" key="6">
    <source>
        <dbReference type="Pfam" id="PF25973"/>
    </source>
</evidence>
<dbReference type="GO" id="GO:1990281">
    <property type="term" value="C:efflux pump complex"/>
    <property type="evidence" value="ECO:0007669"/>
    <property type="project" value="TreeGrafter"/>
</dbReference>
<name>A0A2U8HKF4_9RHOB</name>
<keyword evidence="2" id="KW-0175">Coiled coil</keyword>
<dbReference type="OrthoDB" id="9806939at2"/>
<dbReference type="Pfam" id="PF25973">
    <property type="entry name" value="BSH_CzcB"/>
    <property type="match status" value="1"/>
</dbReference>
<feature type="transmembrane region" description="Helical" evidence="4">
    <location>
        <begin position="26"/>
        <end position="46"/>
    </location>
</feature>
<keyword evidence="4" id="KW-0812">Transmembrane</keyword>
<dbReference type="InterPro" id="IPR058647">
    <property type="entry name" value="BSH_CzcB-like"/>
</dbReference>
<dbReference type="SUPFAM" id="SSF111369">
    <property type="entry name" value="HlyD-like secretion proteins"/>
    <property type="match status" value="1"/>
</dbReference>
<dbReference type="Gene3D" id="2.40.420.20">
    <property type="match status" value="1"/>
</dbReference>
<dbReference type="PANTHER" id="PTHR30469:SF29">
    <property type="entry name" value="BLR2860 PROTEIN"/>
    <property type="match status" value="1"/>
</dbReference>
<keyword evidence="4" id="KW-1133">Transmembrane helix</keyword>
<evidence type="ECO:0000256" key="1">
    <source>
        <dbReference type="ARBA" id="ARBA00009477"/>
    </source>
</evidence>
<dbReference type="Gene3D" id="2.40.50.100">
    <property type="match status" value="1"/>
</dbReference>
<keyword evidence="4" id="KW-0472">Membrane</keyword>
<evidence type="ECO:0000256" key="3">
    <source>
        <dbReference type="SAM" id="MobiDB-lite"/>
    </source>
</evidence>
<feature type="domain" description="CusB-like beta-barrel" evidence="5">
    <location>
        <begin position="223"/>
        <end position="292"/>
    </location>
</feature>
<protein>
    <submittedName>
        <fullName evidence="7">Efflux transporter periplasmic adaptor subunit</fullName>
    </submittedName>
</protein>
<dbReference type="NCBIfam" id="TIGR01730">
    <property type="entry name" value="RND_mfp"/>
    <property type="match status" value="1"/>
</dbReference>
<dbReference type="EMBL" id="CP022191">
    <property type="protein sequence ID" value="AWI86262.1"/>
    <property type="molecule type" value="Genomic_DNA"/>
</dbReference>
<dbReference type="Pfam" id="PF25954">
    <property type="entry name" value="Beta-barrel_RND_2"/>
    <property type="match status" value="1"/>
</dbReference>
<feature type="domain" description="CzcB-like barrel-sandwich hybrid" evidence="6">
    <location>
        <begin position="91"/>
        <end position="217"/>
    </location>
</feature>
<dbReference type="AlphaFoldDB" id="A0A2U8HKF4"/>
<sequence length="392" mass="41277">MTDRPDAAPRGPALQFETDRGSSRPFWIAIALVGALVAWMGSGFLFPGAEPKNEAAAKEPLPPSVRVRPSQAEPVTLSYRAEGQALPDRDTEVIAETAGTVIEVPFSKGDRVEPGDILARLDATRAEAAFAQAKEQRTNARREFDNAAQLFERGVATNDRLSDARAALAVAEADVASAEEAIGNLVVEAPFAGRIEALPASEGEYVQAGATISRIVDNDPLTVAIQVPQQALSRIREGQSAEVSFITGQTREGRVSFVGAAAAAETRTFLTEIEVANPGGEVPAGISAQVTIPTGEAKAHRVVPSIISLDEAGQIGLKTVEDGRVVFHPVQIVKTEIDSVWVTGLDDEATLITLGQGFVRDGEDVRAEREEGTGQGSAATAALPLDVAEDTP</sequence>
<evidence type="ECO:0000313" key="7">
    <source>
        <dbReference type="EMBL" id="AWI86262.1"/>
    </source>
</evidence>
<dbReference type="KEGG" id="ypac:CEW88_21250"/>
<feature type="coiled-coil region" evidence="2">
    <location>
        <begin position="123"/>
        <end position="181"/>
    </location>
</feature>
<gene>
    <name evidence="7" type="ORF">CEW88_21250</name>
</gene>
<dbReference type="InterPro" id="IPR058792">
    <property type="entry name" value="Beta-barrel_RND_2"/>
</dbReference>
<accession>A0A2U8HKF4</accession>
<evidence type="ECO:0000313" key="8">
    <source>
        <dbReference type="Proteomes" id="UP000244915"/>
    </source>
</evidence>
<evidence type="ECO:0000259" key="5">
    <source>
        <dbReference type="Pfam" id="PF25954"/>
    </source>
</evidence>
<dbReference type="Proteomes" id="UP000244915">
    <property type="component" value="Plasmid unnamed1"/>
</dbReference>
<dbReference type="InterPro" id="IPR006143">
    <property type="entry name" value="RND_pump_MFP"/>
</dbReference>
<dbReference type="GO" id="GO:0015562">
    <property type="term" value="F:efflux transmembrane transporter activity"/>
    <property type="evidence" value="ECO:0007669"/>
    <property type="project" value="TreeGrafter"/>
</dbReference>
<dbReference type="Gene3D" id="1.10.287.470">
    <property type="entry name" value="Helix hairpin bin"/>
    <property type="match status" value="1"/>
</dbReference>
<reference evidence="7 8" key="1">
    <citation type="submission" date="2017-06" db="EMBL/GenBank/DDBJ databases">
        <title>Yangia sp. YSBP01 complete genome sequence.</title>
        <authorList>
            <person name="Woo J.-H."/>
            <person name="Kim H.-S."/>
        </authorList>
    </citation>
    <scope>NUCLEOTIDE SEQUENCE [LARGE SCALE GENOMIC DNA]</scope>
    <source>
        <strain evidence="7 8">YSBP01</strain>
        <plasmid evidence="7 8">unnamed1</plasmid>
    </source>
</reference>
<evidence type="ECO:0000256" key="2">
    <source>
        <dbReference type="SAM" id="Coils"/>
    </source>
</evidence>
<dbReference type="Gene3D" id="2.40.30.170">
    <property type="match status" value="1"/>
</dbReference>
<dbReference type="RefSeq" id="WP_108970362.1">
    <property type="nucleotide sequence ID" value="NZ_CP022191.1"/>
</dbReference>